<dbReference type="EMBL" id="ML736252">
    <property type="protein sequence ID" value="KAE8375867.1"/>
    <property type="molecule type" value="Genomic_DNA"/>
</dbReference>
<organism evidence="2 3">
    <name type="scientific">Aspergillus bertholletiae</name>
    <dbReference type="NCBI Taxonomy" id="1226010"/>
    <lineage>
        <taxon>Eukaryota</taxon>
        <taxon>Fungi</taxon>
        <taxon>Dikarya</taxon>
        <taxon>Ascomycota</taxon>
        <taxon>Pezizomycotina</taxon>
        <taxon>Eurotiomycetes</taxon>
        <taxon>Eurotiomycetidae</taxon>
        <taxon>Eurotiales</taxon>
        <taxon>Aspergillaceae</taxon>
        <taxon>Aspergillus</taxon>
        <taxon>Aspergillus subgen. Circumdati</taxon>
    </lineage>
</organism>
<keyword evidence="1" id="KW-1133">Transmembrane helix</keyword>
<proteinExistence type="predicted"/>
<evidence type="ECO:0000313" key="3">
    <source>
        <dbReference type="Proteomes" id="UP000326198"/>
    </source>
</evidence>
<name>A0A5N7B176_9EURO</name>
<feature type="transmembrane region" description="Helical" evidence="1">
    <location>
        <begin position="47"/>
        <end position="68"/>
    </location>
</feature>
<keyword evidence="1" id="KW-0472">Membrane</keyword>
<keyword evidence="3" id="KW-1185">Reference proteome</keyword>
<dbReference type="AlphaFoldDB" id="A0A5N7B176"/>
<sequence length="128" mass="13810">MPGSGWGPPGFVLLIYRNAASYHVSASFCTICRPKSDIQHVVRNEMMYPYVAAKIAFLLVICVGLSAYRKLRLTHVGGCAADLINLGNDIWHSPVACFITIVRSVSPLCNINPGRVGCLGFSTVTAPN</sequence>
<gene>
    <name evidence="2" type="ORF">BDV26DRAFT_267003</name>
</gene>
<protein>
    <submittedName>
        <fullName evidence="2">Uncharacterized protein</fullName>
    </submittedName>
</protein>
<keyword evidence="1" id="KW-0812">Transmembrane</keyword>
<accession>A0A5N7B176</accession>
<evidence type="ECO:0000313" key="2">
    <source>
        <dbReference type="EMBL" id="KAE8375867.1"/>
    </source>
</evidence>
<evidence type="ECO:0000256" key="1">
    <source>
        <dbReference type="SAM" id="Phobius"/>
    </source>
</evidence>
<dbReference type="Proteomes" id="UP000326198">
    <property type="component" value="Unassembled WGS sequence"/>
</dbReference>
<reference evidence="2 3" key="1">
    <citation type="submission" date="2019-04" db="EMBL/GenBank/DDBJ databases">
        <title>Friends and foes A comparative genomics studyof 23 Aspergillus species from section Flavi.</title>
        <authorList>
            <consortium name="DOE Joint Genome Institute"/>
            <person name="Kjaerbolling I."/>
            <person name="Vesth T."/>
            <person name="Frisvad J.C."/>
            <person name="Nybo J.L."/>
            <person name="Theobald S."/>
            <person name="Kildgaard S."/>
            <person name="Isbrandt T."/>
            <person name="Kuo A."/>
            <person name="Sato A."/>
            <person name="Lyhne E.K."/>
            <person name="Kogle M.E."/>
            <person name="Wiebenga A."/>
            <person name="Kun R.S."/>
            <person name="Lubbers R.J."/>
            <person name="Makela M.R."/>
            <person name="Barry K."/>
            <person name="Chovatia M."/>
            <person name="Clum A."/>
            <person name="Daum C."/>
            <person name="Haridas S."/>
            <person name="He G."/>
            <person name="LaButti K."/>
            <person name="Lipzen A."/>
            <person name="Mondo S."/>
            <person name="Riley R."/>
            <person name="Salamov A."/>
            <person name="Simmons B.A."/>
            <person name="Magnuson J.K."/>
            <person name="Henrissat B."/>
            <person name="Mortensen U.H."/>
            <person name="Larsen T.O."/>
            <person name="Devries R.P."/>
            <person name="Grigoriev I.V."/>
            <person name="Machida M."/>
            <person name="Baker S.E."/>
            <person name="Andersen M.R."/>
        </authorList>
    </citation>
    <scope>NUCLEOTIDE SEQUENCE [LARGE SCALE GENOMIC DNA]</scope>
    <source>
        <strain evidence="2 3">IBT 29228</strain>
    </source>
</reference>